<proteinExistence type="predicted"/>
<evidence type="ECO:0000313" key="2">
    <source>
        <dbReference type="EMBL" id="CAG8962455.1"/>
    </source>
</evidence>
<feature type="signal peptide" evidence="1">
    <location>
        <begin position="1"/>
        <end position="16"/>
    </location>
</feature>
<dbReference type="EMBL" id="CAJVRL010000132">
    <property type="protein sequence ID" value="CAG8962455.1"/>
    <property type="molecule type" value="Genomic_DNA"/>
</dbReference>
<organism evidence="2 3">
    <name type="scientific">Hymenoscyphus fraxineus</name>
    <dbReference type="NCBI Taxonomy" id="746836"/>
    <lineage>
        <taxon>Eukaryota</taxon>
        <taxon>Fungi</taxon>
        <taxon>Dikarya</taxon>
        <taxon>Ascomycota</taxon>
        <taxon>Pezizomycotina</taxon>
        <taxon>Leotiomycetes</taxon>
        <taxon>Helotiales</taxon>
        <taxon>Helotiaceae</taxon>
        <taxon>Hymenoscyphus</taxon>
    </lineage>
</organism>
<keyword evidence="3" id="KW-1185">Reference proteome</keyword>
<dbReference type="Proteomes" id="UP000696280">
    <property type="component" value="Unassembled WGS sequence"/>
</dbReference>
<dbReference type="OrthoDB" id="5424793at2759"/>
<evidence type="ECO:0000256" key="1">
    <source>
        <dbReference type="SAM" id="SignalP"/>
    </source>
</evidence>
<comment type="caution">
    <text evidence="2">The sequence shown here is derived from an EMBL/GenBank/DDBJ whole genome shotgun (WGS) entry which is preliminary data.</text>
</comment>
<accession>A0A9N9L8M1</accession>
<feature type="chain" id="PRO_5040156423" evidence="1">
    <location>
        <begin position="17"/>
        <end position="204"/>
    </location>
</feature>
<reference evidence="2" key="1">
    <citation type="submission" date="2021-07" db="EMBL/GenBank/DDBJ databases">
        <authorList>
            <person name="Durling M."/>
        </authorList>
    </citation>
    <scope>NUCLEOTIDE SEQUENCE</scope>
</reference>
<sequence>MIQAVIILSRLTFVMARVLGWDANTTRTNVPLGMYLECLCYRFRQLSGTKGERVEDAVEPDGMFVFGVMLGSVRRGYEKRVGLIVASQTTPPIPRGRCPIFDPTLSPLFAQKATYFPTNLSHSNFSFPDSTLSTTSLTNPTAFPEEEYDVSGFEESMGCESIESGGRGMNGMGGGGGGGGGYFDIVSPNITPSTPSPTYFLSNA</sequence>
<protein>
    <submittedName>
        <fullName evidence="2">Uncharacterized protein</fullName>
    </submittedName>
</protein>
<keyword evidence="1" id="KW-0732">Signal</keyword>
<evidence type="ECO:0000313" key="3">
    <source>
        <dbReference type="Proteomes" id="UP000696280"/>
    </source>
</evidence>
<dbReference type="AlphaFoldDB" id="A0A9N9L8M1"/>
<name>A0A9N9L8M1_9HELO</name>
<gene>
    <name evidence="2" type="ORF">HYFRA_00014185</name>
</gene>